<dbReference type="SUPFAM" id="SSF56672">
    <property type="entry name" value="DNA/RNA polymerases"/>
    <property type="match status" value="1"/>
</dbReference>
<dbReference type="PANTHER" id="PTHR31511:SF12">
    <property type="entry name" value="RHO TERMINATION FACTOR N-TERMINAL DOMAIN-CONTAINING PROTEIN"/>
    <property type="match status" value="1"/>
</dbReference>
<feature type="non-terminal residue" evidence="1">
    <location>
        <position position="1"/>
    </location>
</feature>
<dbReference type="InterPro" id="IPR023211">
    <property type="entry name" value="DNA_pol_palm_dom_sf"/>
</dbReference>
<evidence type="ECO:0008006" key="3">
    <source>
        <dbReference type="Google" id="ProtNLM"/>
    </source>
</evidence>
<dbReference type="OMA" id="FRWVENI"/>
<dbReference type="Gene3D" id="3.90.1600.10">
    <property type="entry name" value="Palm domain of DNA polymerase"/>
    <property type="match status" value="1"/>
</dbReference>
<dbReference type="Proteomes" id="UP000053097">
    <property type="component" value="Unassembled WGS sequence"/>
</dbReference>
<dbReference type="AlphaFoldDB" id="A0A026WFN8"/>
<keyword evidence="2" id="KW-1185">Reference proteome</keyword>
<reference evidence="1 2" key="1">
    <citation type="journal article" date="2014" name="Curr. Biol.">
        <title>The genome of the clonal raider ant Cerapachys biroi.</title>
        <authorList>
            <person name="Oxley P.R."/>
            <person name="Ji L."/>
            <person name="Fetter-Pruneda I."/>
            <person name="McKenzie S.K."/>
            <person name="Li C."/>
            <person name="Hu H."/>
            <person name="Zhang G."/>
            <person name="Kronauer D.J."/>
        </authorList>
    </citation>
    <scope>NUCLEOTIDE SEQUENCE [LARGE SCALE GENOMIC DNA]</scope>
</reference>
<dbReference type="PANTHER" id="PTHR31511">
    <property type="entry name" value="PROTEIN CBG23764"/>
    <property type="match status" value="1"/>
</dbReference>
<gene>
    <name evidence="1" type="ORF">X777_05471</name>
</gene>
<dbReference type="STRING" id="2015173.A0A026WFN8"/>
<accession>A0A026WFN8</accession>
<organism evidence="1 2">
    <name type="scientific">Ooceraea biroi</name>
    <name type="common">Clonal raider ant</name>
    <name type="synonym">Cerapachys biroi</name>
    <dbReference type="NCBI Taxonomy" id="2015173"/>
    <lineage>
        <taxon>Eukaryota</taxon>
        <taxon>Metazoa</taxon>
        <taxon>Ecdysozoa</taxon>
        <taxon>Arthropoda</taxon>
        <taxon>Hexapoda</taxon>
        <taxon>Insecta</taxon>
        <taxon>Pterygota</taxon>
        <taxon>Neoptera</taxon>
        <taxon>Endopterygota</taxon>
        <taxon>Hymenoptera</taxon>
        <taxon>Apocrita</taxon>
        <taxon>Aculeata</taxon>
        <taxon>Formicoidea</taxon>
        <taxon>Formicidae</taxon>
        <taxon>Dorylinae</taxon>
        <taxon>Ooceraea</taxon>
    </lineage>
</organism>
<name>A0A026WFN8_OOCBI</name>
<evidence type="ECO:0000313" key="2">
    <source>
        <dbReference type="Proteomes" id="UP000053097"/>
    </source>
</evidence>
<proteinExistence type="predicted"/>
<dbReference type="EMBL" id="KK107233">
    <property type="protein sequence ID" value="EZA54930.1"/>
    <property type="molecule type" value="Genomic_DNA"/>
</dbReference>
<dbReference type="InterPro" id="IPR043502">
    <property type="entry name" value="DNA/RNA_pol_sf"/>
</dbReference>
<sequence>LHDAHADLPFCPTCDKPPGKRQDKLLATLYDKKRYVIHYRNLQQCTHHGLRIIKIHRILEFAQSPWLRGYIELNTQFRTAAKNDFEKNLYKLMNNAVFGKTMENVRNHVDVKLLTKWDGRYGAEAMIAKPNFHSRAVFSSNLVAVQLRKLEVKFNKPIYVGMCILDISKVCLYEFHHEYMVPVYRDKCKVTYTDTDSLIYHIECEDVYEQMKRDIARFNTSDYASDNVYGIPLANKKVPVLHNMSLHHKNNGAIMTEFVGLRAKMYALRVNGKDTKKAKGVKSNVVARTITFDDYIQCLKDHIEMSRDQSRITSQLYNVYTVRETKIALSPYDDKHYVVPDTTDTLP</sequence>
<protein>
    <recommendedName>
        <fullName evidence="3">DNA-directed DNA polymerase</fullName>
    </recommendedName>
</protein>
<dbReference type="OrthoDB" id="414982at2759"/>
<dbReference type="GO" id="GO:0071897">
    <property type="term" value="P:DNA biosynthetic process"/>
    <property type="evidence" value="ECO:0007669"/>
    <property type="project" value="UniProtKB-ARBA"/>
</dbReference>
<evidence type="ECO:0000313" key="1">
    <source>
        <dbReference type="EMBL" id="EZA54930.1"/>
    </source>
</evidence>